<reference evidence="3 4" key="1">
    <citation type="journal article" date="2023" name="Plant Dis.">
        <title>First Report of Diplodia intermedia Causing Canker and Dieback Diseases on Apple Trees in Canada.</title>
        <authorList>
            <person name="Ellouze W."/>
            <person name="Ilyukhin E."/>
            <person name="Sulman M."/>
            <person name="Ali S."/>
        </authorList>
    </citation>
    <scope>NUCLEOTIDE SEQUENCE [LARGE SCALE GENOMIC DNA]</scope>
    <source>
        <strain evidence="3 4">M45-28</strain>
    </source>
</reference>
<protein>
    <recommendedName>
        <fullName evidence="5">Fungal fucose-specific lectin protein</fullName>
    </recommendedName>
</protein>
<feature type="transmembrane region" description="Helical" evidence="2">
    <location>
        <begin position="107"/>
        <end position="129"/>
    </location>
</feature>
<keyword evidence="2" id="KW-1133">Transmembrane helix</keyword>
<evidence type="ECO:0008006" key="5">
    <source>
        <dbReference type="Google" id="ProtNLM"/>
    </source>
</evidence>
<evidence type="ECO:0000256" key="1">
    <source>
        <dbReference type="SAM" id="MobiDB-lite"/>
    </source>
</evidence>
<organism evidence="3 4">
    <name type="scientific">Diplodia intermedia</name>
    <dbReference type="NCBI Taxonomy" id="856260"/>
    <lineage>
        <taxon>Eukaryota</taxon>
        <taxon>Fungi</taxon>
        <taxon>Dikarya</taxon>
        <taxon>Ascomycota</taxon>
        <taxon>Pezizomycotina</taxon>
        <taxon>Dothideomycetes</taxon>
        <taxon>Dothideomycetes incertae sedis</taxon>
        <taxon>Botryosphaeriales</taxon>
        <taxon>Botryosphaeriaceae</taxon>
        <taxon>Diplodia</taxon>
    </lineage>
</organism>
<dbReference type="Gene3D" id="2.120.10.70">
    <property type="entry name" value="Fucose-specific lectin"/>
    <property type="match status" value="1"/>
</dbReference>
<feature type="region of interest" description="Disordered" evidence="1">
    <location>
        <begin position="26"/>
        <end position="52"/>
    </location>
</feature>
<dbReference type="EMBL" id="JAKEKT020000014">
    <property type="protein sequence ID" value="KAL1646949.1"/>
    <property type="molecule type" value="Genomic_DNA"/>
</dbReference>
<name>A0ABR3TXP0_9PEZI</name>
<accession>A0ABR3TXP0</accession>
<gene>
    <name evidence="3" type="ORF">SLS58_003086</name>
</gene>
<keyword evidence="4" id="KW-1185">Reference proteome</keyword>
<evidence type="ECO:0000313" key="3">
    <source>
        <dbReference type="EMBL" id="KAL1646949.1"/>
    </source>
</evidence>
<keyword evidence="2" id="KW-0812">Transmembrane</keyword>
<dbReference type="Proteomes" id="UP001521184">
    <property type="component" value="Unassembled WGS sequence"/>
</dbReference>
<dbReference type="SUPFAM" id="SSF89372">
    <property type="entry name" value="Fucose-specific lectin"/>
    <property type="match status" value="1"/>
</dbReference>
<proteinExistence type="predicted"/>
<evidence type="ECO:0000313" key="4">
    <source>
        <dbReference type="Proteomes" id="UP001521184"/>
    </source>
</evidence>
<sequence length="480" mass="50980">MPSPPGTPPLPHSTLEVDVDAQRENERRAQLHHSNSALLPEVYAPSEDKAASAPQVAFDGTLPIPKYPDESAPQVIDTETLPEAVPEAAPKKITQSRRICGLRRRSFWILVAVGAAAIVAIAVGVGVGVSQSTSGSGSSSGDMTFLSTSSLAAVNFTLNGVDFNCVYYQLGSGEIYQSVWNSTSQVWAVYPVVPDGAGVLQNTPISADLQRRSENVHRHHVFYYDADKVLRAKAADTPYTDTWDDNNGFYGKNYGGDGYSLASYSKECETCLAANAVIYYDGHMQYATPKRDGSDQTAWSQNPLPADLPTPADGTRFALKPLYNGTAGGGKFLVMFMTTNGKKLAKLLYNGSKDVWESETLDVSLAADSAIAAFTAGTFVNGSDPASNYTMQVLNTHPDESDGGVTLSSYSSGSAAWNTSLLDSGFENVLNGSGLAANQAGRVYGTVLSDAGSPQLMEWAWDVGNGTYTLTGAVNTNATI</sequence>
<evidence type="ECO:0000256" key="2">
    <source>
        <dbReference type="SAM" id="Phobius"/>
    </source>
</evidence>
<keyword evidence="2" id="KW-0472">Membrane</keyword>
<comment type="caution">
    <text evidence="3">The sequence shown here is derived from an EMBL/GenBank/DDBJ whole genome shotgun (WGS) entry which is preliminary data.</text>
</comment>